<keyword evidence="1" id="KW-0732">Signal</keyword>
<protein>
    <recommendedName>
        <fullName evidence="4">Twin-arginine translocation pathway signal</fullName>
    </recommendedName>
</protein>
<dbReference type="Pfam" id="PF07433">
    <property type="entry name" value="DUF1513"/>
    <property type="match status" value="1"/>
</dbReference>
<evidence type="ECO:0000313" key="2">
    <source>
        <dbReference type="EMBL" id="SFS45454.1"/>
    </source>
</evidence>
<keyword evidence="3" id="KW-1185">Reference proteome</keyword>
<dbReference type="PROSITE" id="PS51318">
    <property type="entry name" value="TAT"/>
    <property type="match status" value="1"/>
</dbReference>
<name>A0A1I6PZ49_9RHOB</name>
<gene>
    <name evidence="2" type="ORF">SAMN04488050_101857</name>
</gene>
<sequence>MTTRRTFLASLLAASAAPATGWAAVGDPSYLAAAKKADGSFVLVGLREGGEEAFRVPLPARGHAACAHPTRAEAVGFARRPGTYALVIDCISGEVLHELSAPEGHSFNGHGAFSADGTVLFTSEQVAEGSAGRVGIWDVEAGYARVSDFPTHGLGPHELRLMPDGQSLVIANGGIQTDAFDRNQLNIDTMQPNLSYVGFDGTLLEKIELEPDLHQNSIRHLALRPDGLVGFCMQWQGEEGAATPLLGLHRRGEAPVLCEAPLGDELVMKGYAGSVAFAGEGREIAITSPRGGRMHRFSDTGEFLGAVSRTDVCGLASHEGGYMASDGLGGLILVNGETPKPLRRAELAWDNHLIRIAG</sequence>
<organism evidence="2 3">
    <name type="scientific">Alloyangia pacifica</name>
    <dbReference type="NCBI Taxonomy" id="311180"/>
    <lineage>
        <taxon>Bacteria</taxon>
        <taxon>Pseudomonadati</taxon>
        <taxon>Pseudomonadota</taxon>
        <taxon>Alphaproteobacteria</taxon>
        <taxon>Rhodobacterales</taxon>
        <taxon>Roseobacteraceae</taxon>
        <taxon>Alloyangia</taxon>
    </lineage>
</organism>
<dbReference type="RefSeq" id="WP_092422238.1">
    <property type="nucleotide sequence ID" value="NZ_FNCL01000002.1"/>
</dbReference>
<evidence type="ECO:0008006" key="4">
    <source>
        <dbReference type="Google" id="ProtNLM"/>
    </source>
</evidence>
<dbReference type="Proteomes" id="UP000199392">
    <property type="component" value="Unassembled WGS sequence"/>
</dbReference>
<proteinExistence type="predicted"/>
<dbReference type="Gene3D" id="2.130.10.10">
    <property type="entry name" value="YVTN repeat-like/Quinoprotein amine dehydrogenase"/>
    <property type="match status" value="1"/>
</dbReference>
<dbReference type="PIRSF" id="PIRSF028101">
    <property type="entry name" value="UCP028101"/>
    <property type="match status" value="1"/>
</dbReference>
<dbReference type="InterPro" id="IPR006311">
    <property type="entry name" value="TAT_signal"/>
</dbReference>
<dbReference type="InterPro" id="IPR011044">
    <property type="entry name" value="Quino_amine_DH_bsu"/>
</dbReference>
<dbReference type="SUPFAM" id="SSF50969">
    <property type="entry name" value="YVTN repeat-like/Quinoprotein amine dehydrogenase"/>
    <property type="match status" value="1"/>
</dbReference>
<feature type="signal peptide" evidence="1">
    <location>
        <begin position="1"/>
        <end position="23"/>
    </location>
</feature>
<accession>A0A1I6PZ49</accession>
<dbReference type="STRING" id="311180.SAMN04488050_101857"/>
<feature type="chain" id="PRO_5011544648" description="Twin-arginine translocation pathway signal" evidence="1">
    <location>
        <begin position="24"/>
        <end position="358"/>
    </location>
</feature>
<evidence type="ECO:0000256" key="1">
    <source>
        <dbReference type="SAM" id="SignalP"/>
    </source>
</evidence>
<reference evidence="3" key="1">
    <citation type="submission" date="2016-10" db="EMBL/GenBank/DDBJ databases">
        <authorList>
            <person name="Varghese N."/>
            <person name="Submissions S."/>
        </authorList>
    </citation>
    <scope>NUCLEOTIDE SEQUENCE [LARGE SCALE GENOMIC DNA]</scope>
    <source>
        <strain evidence="3">DSM 26894</strain>
    </source>
</reference>
<dbReference type="EMBL" id="FOZW01000001">
    <property type="protein sequence ID" value="SFS45454.1"/>
    <property type="molecule type" value="Genomic_DNA"/>
</dbReference>
<dbReference type="InterPro" id="IPR015943">
    <property type="entry name" value="WD40/YVTN_repeat-like_dom_sf"/>
</dbReference>
<dbReference type="InterPro" id="IPR008311">
    <property type="entry name" value="UCP028101"/>
</dbReference>
<evidence type="ECO:0000313" key="3">
    <source>
        <dbReference type="Proteomes" id="UP000199392"/>
    </source>
</evidence>
<dbReference type="AlphaFoldDB" id="A0A1I6PZ49"/>
<dbReference type="OrthoDB" id="5624218at2"/>